<accession>F2LUM7</accession>
<keyword evidence="3 5" id="KW-0663">Pyridoxal phosphate</keyword>
<dbReference type="GO" id="GO:0050281">
    <property type="term" value="F:L-serine-glyoxylate transaminase activity"/>
    <property type="evidence" value="ECO:0007669"/>
    <property type="project" value="UniProtKB-EC"/>
</dbReference>
<evidence type="ECO:0000259" key="8">
    <source>
        <dbReference type="Pfam" id="PF00266"/>
    </source>
</evidence>
<dbReference type="InterPro" id="IPR015422">
    <property type="entry name" value="PyrdxlP-dep_Trfase_small"/>
</dbReference>
<dbReference type="InParanoid" id="F2LUM7"/>
<dbReference type="Proteomes" id="UP000008139">
    <property type="component" value="Chromosome"/>
</dbReference>
<evidence type="ECO:0000313" key="9">
    <source>
        <dbReference type="EMBL" id="AEA34617.1"/>
    </source>
</evidence>
<evidence type="ECO:0000256" key="6">
    <source>
        <dbReference type="RuleBase" id="RU004075"/>
    </source>
</evidence>
<dbReference type="STRING" id="760142.Hipma_1672"/>
<keyword evidence="10" id="KW-1185">Reference proteome</keyword>
<keyword evidence="9" id="KW-0808">Transferase</keyword>
<dbReference type="AlphaFoldDB" id="F2LUM7"/>
<dbReference type="HOGENOM" id="CLU_027686_1_1_7"/>
<reference evidence="10" key="2">
    <citation type="submission" date="2011-03" db="EMBL/GenBank/DDBJ databases">
        <title>The complete genome of Hippea maritima DSM 10411.</title>
        <authorList>
            <consortium name="US DOE Joint Genome Institute (JGI-PGF)"/>
            <person name="Lucas S."/>
            <person name="Copeland A."/>
            <person name="Lapidus A."/>
            <person name="Bruce D."/>
            <person name="Goodwin L."/>
            <person name="Pitluck S."/>
            <person name="Peters L."/>
            <person name="Kyrpides N."/>
            <person name="Mavromatis K."/>
            <person name="Pagani I."/>
            <person name="Ivanova N."/>
            <person name="Mikhailova N."/>
            <person name="Lu M."/>
            <person name="Detter J.C."/>
            <person name="Tapia R."/>
            <person name="Han C."/>
            <person name="Land M."/>
            <person name="Hauser L."/>
            <person name="Markowitz V."/>
            <person name="Cheng J.-F."/>
            <person name="Hugenholtz P."/>
            <person name="Woyke T."/>
            <person name="Wu D."/>
            <person name="Spring S."/>
            <person name="Schroeder M."/>
            <person name="Brambilla E."/>
            <person name="Klenk H.-P."/>
            <person name="Eisen J.A."/>
        </authorList>
    </citation>
    <scope>NUCLEOTIDE SEQUENCE [LARGE SCALE GENOMIC DNA]</scope>
    <source>
        <strain evidence="10">ATCC 700847 / DSM 10411 / MH2</strain>
    </source>
</reference>
<evidence type="ECO:0000256" key="7">
    <source>
        <dbReference type="RuleBase" id="RU004504"/>
    </source>
</evidence>
<sequence>MKRYLLTPGPTPVPEDIALLMAKPMIHHRTSEFKNIFAETVQLAKSIFQTRNDVVIFASSGSGAMEAAVSNVLNENEKAITINAGKFGERWTKLVRAFGANPIELSYEYGDYAKPEDIKKVLDNNGDVKAVYIQASETSTATYHPIDEIGLMLKEYYPDVLFVVDGITAYGAIDVKTDDWGIDIAITGSQKALMLPPGLSLLAISDKAKDKIKNTKNRYYYFDILGEIDAGAGKFTPAVSLVIGLNGAFKRLLDEGLENVFRRHALLSKATQEACKALGLELLSRRPANSLTAAYAPQNIDSSKIIGIMRDYGVEISNGQGHLKGKIFRIAHLGYFDKADILMGISTLEIALRKLGVNAAFGEGIKRAMEIFADE</sequence>
<evidence type="ECO:0000256" key="1">
    <source>
        <dbReference type="ARBA" id="ARBA00001933"/>
    </source>
</evidence>
<feature type="domain" description="Aminotransferase class V" evidence="8">
    <location>
        <begin position="25"/>
        <end position="320"/>
    </location>
</feature>
<comment type="cofactor">
    <cofactor evidence="1 5 7">
        <name>pyridoxal 5'-phosphate</name>
        <dbReference type="ChEBI" id="CHEBI:597326"/>
    </cofactor>
</comment>
<dbReference type="Gene3D" id="3.90.1150.10">
    <property type="entry name" value="Aspartate Aminotransferase, domain 1"/>
    <property type="match status" value="1"/>
</dbReference>
<proteinExistence type="inferred from homology"/>
<dbReference type="InterPro" id="IPR020578">
    <property type="entry name" value="Aminotrans_V_PyrdxlP_BS"/>
</dbReference>
<evidence type="ECO:0000313" key="10">
    <source>
        <dbReference type="Proteomes" id="UP000008139"/>
    </source>
</evidence>
<evidence type="ECO:0000256" key="4">
    <source>
        <dbReference type="PIRSR" id="PIRSR000524-1"/>
    </source>
</evidence>
<evidence type="ECO:0000256" key="3">
    <source>
        <dbReference type="ARBA" id="ARBA00022898"/>
    </source>
</evidence>
<feature type="modified residue" description="N6-(pyridoxal phosphate)lysine" evidence="5">
    <location>
        <position position="191"/>
    </location>
</feature>
<dbReference type="eggNOG" id="COG0075">
    <property type="taxonomic scope" value="Bacteria"/>
</dbReference>
<evidence type="ECO:0000256" key="5">
    <source>
        <dbReference type="PIRSR" id="PIRSR000524-50"/>
    </source>
</evidence>
<dbReference type="InterPro" id="IPR024169">
    <property type="entry name" value="SP_NH2Trfase/AEP_transaminase"/>
</dbReference>
<dbReference type="EMBL" id="CP002606">
    <property type="protein sequence ID" value="AEA34617.1"/>
    <property type="molecule type" value="Genomic_DNA"/>
</dbReference>
<dbReference type="OrthoDB" id="9766472at2"/>
<dbReference type="PIRSF" id="PIRSF000524">
    <property type="entry name" value="SPT"/>
    <property type="match status" value="1"/>
</dbReference>
<dbReference type="InterPro" id="IPR015424">
    <property type="entry name" value="PyrdxlP-dep_Trfase"/>
</dbReference>
<dbReference type="Gene3D" id="3.40.640.10">
    <property type="entry name" value="Type I PLP-dependent aspartate aminotransferase-like (Major domain)"/>
    <property type="match status" value="1"/>
</dbReference>
<dbReference type="GO" id="GO:0004760">
    <property type="term" value="F:L-serine-pyruvate transaminase activity"/>
    <property type="evidence" value="ECO:0007669"/>
    <property type="project" value="TreeGrafter"/>
</dbReference>
<protein>
    <submittedName>
        <fullName evidence="9">Serine--glyoxylate transaminase</fullName>
        <ecNumber evidence="9">2.6.1.45</ecNumber>
    </submittedName>
</protein>
<dbReference type="PROSITE" id="PS00595">
    <property type="entry name" value="AA_TRANSFER_CLASS_5"/>
    <property type="match status" value="1"/>
</dbReference>
<dbReference type="SUPFAM" id="SSF53383">
    <property type="entry name" value="PLP-dependent transferases"/>
    <property type="match status" value="1"/>
</dbReference>
<dbReference type="InterPro" id="IPR000192">
    <property type="entry name" value="Aminotrans_V_dom"/>
</dbReference>
<organism evidence="9 10">
    <name type="scientific">Hippea maritima (strain ATCC 700847 / DSM 10411 / MH2)</name>
    <dbReference type="NCBI Taxonomy" id="760142"/>
    <lineage>
        <taxon>Bacteria</taxon>
        <taxon>Pseudomonadati</taxon>
        <taxon>Campylobacterota</taxon>
        <taxon>Desulfurellia</taxon>
        <taxon>Desulfurellales</taxon>
        <taxon>Hippeaceae</taxon>
        <taxon>Hippea</taxon>
    </lineage>
</organism>
<dbReference type="InterPro" id="IPR015421">
    <property type="entry name" value="PyrdxlP-dep_Trfase_major"/>
</dbReference>
<evidence type="ECO:0000256" key="2">
    <source>
        <dbReference type="ARBA" id="ARBA00009236"/>
    </source>
</evidence>
<comment type="similarity">
    <text evidence="2 6">Belongs to the class-V pyridoxal-phosphate-dependent aminotransferase family.</text>
</comment>
<dbReference type="Pfam" id="PF00266">
    <property type="entry name" value="Aminotran_5"/>
    <property type="match status" value="1"/>
</dbReference>
<dbReference type="KEGG" id="hmr:Hipma_1672"/>
<reference evidence="9 10" key="1">
    <citation type="journal article" date="2011" name="Stand. Genomic Sci.">
        <title>Complete genome sequence of the thermophilic sulfur-reducer Hippea maritima type strain (MH(2)).</title>
        <authorList>
            <person name="Huntemann M."/>
            <person name="Lu M."/>
            <person name="Nolan M."/>
            <person name="Lapidus A."/>
            <person name="Lucas S."/>
            <person name="Hammon N."/>
            <person name="Deshpande S."/>
            <person name="Cheng J.F."/>
            <person name="Tapia R."/>
            <person name="Han C."/>
            <person name="Goodwin L."/>
            <person name="Pitluck S."/>
            <person name="Liolios K."/>
            <person name="Pagani I."/>
            <person name="Ivanova N."/>
            <person name="Ovchinikova G."/>
            <person name="Pati A."/>
            <person name="Chen A."/>
            <person name="Palaniappan K."/>
            <person name="Land M."/>
            <person name="Hauser L."/>
            <person name="Jeffries C.D."/>
            <person name="Detter J.C."/>
            <person name="Brambilla E.M."/>
            <person name="Rohde M."/>
            <person name="Spring S."/>
            <person name="Goker M."/>
            <person name="Woyke T."/>
            <person name="Bristow J."/>
            <person name="Eisen J.A."/>
            <person name="Markowitz V."/>
            <person name="Hugenholtz P."/>
            <person name="Kyrpides N.C."/>
            <person name="Klenk H.P."/>
            <person name="Mavromatis K."/>
        </authorList>
    </citation>
    <scope>NUCLEOTIDE SEQUENCE [LARGE SCALE GENOMIC DNA]</scope>
    <source>
        <strain evidence="10">ATCC 700847 / DSM 10411 / MH2</strain>
    </source>
</reference>
<name>F2LUM7_HIPMA</name>
<dbReference type="GO" id="GO:0008453">
    <property type="term" value="F:alanine-glyoxylate transaminase activity"/>
    <property type="evidence" value="ECO:0007669"/>
    <property type="project" value="TreeGrafter"/>
</dbReference>
<feature type="binding site" evidence="4">
    <location>
        <position position="329"/>
    </location>
    <ligand>
        <name>substrate</name>
    </ligand>
</feature>
<dbReference type="EC" id="2.6.1.45" evidence="9"/>
<dbReference type="RefSeq" id="WP_013682642.1">
    <property type="nucleotide sequence ID" value="NC_015318.1"/>
</dbReference>
<keyword evidence="9" id="KW-0032">Aminotransferase</keyword>
<gene>
    <name evidence="9" type="ordered locus">Hipma_1672</name>
</gene>
<dbReference type="PANTHER" id="PTHR21152">
    <property type="entry name" value="AMINOTRANSFERASE CLASS V"/>
    <property type="match status" value="1"/>
</dbReference>
<dbReference type="GO" id="GO:0019265">
    <property type="term" value="P:glycine biosynthetic process, by transamination of glyoxylate"/>
    <property type="evidence" value="ECO:0007669"/>
    <property type="project" value="TreeGrafter"/>
</dbReference>
<dbReference type="PANTHER" id="PTHR21152:SF40">
    <property type="entry name" value="ALANINE--GLYOXYLATE AMINOTRANSFERASE"/>
    <property type="match status" value="1"/>
</dbReference>